<evidence type="ECO:0000313" key="5">
    <source>
        <dbReference type="Proteomes" id="UP001271007"/>
    </source>
</evidence>
<evidence type="ECO:0000256" key="2">
    <source>
        <dbReference type="SAM" id="MobiDB-lite"/>
    </source>
</evidence>
<dbReference type="GO" id="GO:0001228">
    <property type="term" value="F:DNA-binding transcription activator activity, RNA polymerase II-specific"/>
    <property type="evidence" value="ECO:0007669"/>
    <property type="project" value="TreeGrafter"/>
</dbReference>
<dbReference type="SUPFAM" id="SSF57701">
    <property type="entry name" value="Zn2/Cys6 DNA-binding domain"/>
    <property type="match status" value="1"/>
</dbReference>
<sequence length="421" mass="46801">MAIGSGPISIIFENPATTTSTRNDKSDIRPRREHQKSRNGCLNCKRQRRKCDEAHPQCSLCDRSGRRCEYPNDTPTTNNAVLKPGALDMSPQAALPHAYASLPTYRLELLTHFIAPSSAAWIGSPSSQLTMQSHAVNLSLHAPYLLHTILAFSATHLSYLHPGNQKYRLAAVLHYNLSLGHYRERLCRGLDEGDADTVFTAAILHTMLAFVHESRRARGSEGEGEGKFCSAWLRSFQGTQILLERPELRSALEKGIWTDMLNESNVLAPIGPFDPLERSADDQTTFAHITALESSISHLPPRHRDGLLVPARMLRILIPPAEAEPTKLTGTELTKGPPEPMSPFIHFINHLPPAFGYLLEASQPEALVILGTWTALLTRVDVWWTNEASVSETRRICGSLRRVGVGRLEEQVRWLEGFCDG</sequence>
<feature type="region of interest" description="Disordered" evidence="2">
    <location>
        <begin position="1"/>
        <end position="39"/>
    </location>
</feature>
<dbReference type="Pfam" id="PF11951">
    <property type="entry name" value="Fungal_trans_2"/>
    <property type="match status" value="1"/>
</dbReference>
<dbReference type="PROSITE" id="PS00463">
    <property type="entry name" value="ZN2_CY6_FUNGAL_1"/>
    <property type="match status" value="1"/>
</dbReference>
<dbReference type="InterPro" id="IPR001138">
    <property type="entry name" value="Zn2Cys6_DnaBD"/>
</dbReference>
<dbReference type="InterPro" id="IPR036864">
    <property type="entry name" value="Zn2-C6_fun-type_DNA-bd_sf"/>
</dbReference>
<keyword evidence="1" id="KW-0539">Nucleus</keyword>
<dbReference type="Gene3D" id="4.10.240.10">
    <property type="entry name" value="Zn(2)-C6 fungal-type DNA-binding domain"/>
    <property type="match status" value="1"/>
</dbReference>
<evidence type="ECO:0000256" key="1">
    <source>
        <dbReference type="ARBA" id="ARBA00023242"/>
    </source>
</evidence>
<dbReference type="Pfam" id="PF00172">
    <property type="entry name" value="Zn_clus"/>
    <property type="match status" value="1"/>
</dbReference>
<dbReference type="PROSITE" id="PS50048">
    <property type="entry name" value="ZN2_CY6_FUNGAL_2"/>
    <property type="match status" value="1"/>
</dbReference>
<proteinExistence type="predicted"/>
<dbReference type="SMART" id="SM00066">
    <property type="entry name" value="GAL4"/>
    <property type="match status" value="1"/>
</dbReference>
<dbReference type="Proteomes" id="UP001271007">
    <property type="component" value="Unassembled WGS sequence"/>
</dbReference>
<keyword evidence="5" id="KW-1185">Reference proteome</keyword>
<accession>A0AAJ0DPK6</accession>
<dbReference type="GO" id="GO:0008270">
    <property type="term" value="F:zinc ion binding"/>
    <property type="evidence" value="ECO:0007669"/>
    <property type="project" value="InterPro"/>
</dbReference>
<protein>
    <recommendedName>
        <fullName evidence="3">Zn(2)-C6 fungal-type domain-containing protein</fullName>
    </recommendedName>
</protein>
<dbReference type="AlphaFoldDB" id="A0AAJ0DPK6"/>
<dbReference type="PANTHER" id="PTHR47784">
    <property type="entry name" value="STEROL UPTAKE CONTROL PROTEIN 2"/>
    <property type="match status" value="1"/>
</dbReference>
<dbReference type="InterPro" id="IPR021858">
    <property type="entry name" value="Fun_TF"/>
</dbReference>
<dbReference type="CDD" id="cd00067">
    <property type="entry name" value="GAL4"/>
    <property type="match status" value="1"/>
</dbReference>
<dbReference type="PANTHER" id="PTHR47784:SF9">
    <property type="entry name" value="ZN(II)2CYS6 TRANSCRIPTION FACTOR (EUROFUNG)"/>
    <property type="match status" value="1"/>
</dbReference>
<name>A0AAJ0DPK6_9PEZI</name>
<evidence type="ECO:0000313" key="4">
    <source>
        <dbReference type="EMBL" id="KAK3054246.1"/>
    </source>
</evidence>
<reference evidence="4" key="1">
    <citation type="submission" date="2023-04" db="EMBL/GenBank/DDBJ databases">
        <title>Black Yeasts Isolated from many extreme environments.</title>
        <authorList>
            <person name="Coleine C."/>
            <person name="Stajich J.E."/>
            <person name="Selbmann L."/>
        </authorList>
    </citation>
    <scope>NUCLEOTIDE SEQUENCE</scope>
    <source>
        <strain evidence="4">CCFEE 5312</strain>
    </source>
</reference>
<feature type="domain" description="Zn(2)-C6 fungal-type" evidence="3">
    <location>
        <begin position="40"/>
        <end position="70"/>
    </location>
</feature>
<organism evidence="4 5">
    <name type="scientific">Extremus antarcticus</name>
    <dbReference type="NCBI Taxonomy" id="702011"/>
    <lineage>
        <taxon>Eukaryota</taxon>
        <taxon>Fungi</taxon>
        <taxon>Dikarya</taxon>
        <taxon>Ascomycota</taxon>
        <taxon>Pezizomycotina</taxon>
        <taxon>Dothideomycetes</taxon>
        <taxon>Dothideomycetidae</taxon>
        <taxon>Mycosphaerellales</taxon>
        <taxon>Extremaceae</taxon>
        <taxon>Extremus</taxon>
    </lineage>
</organism>
<dbReference type="EMBL" id="JAWDJX010000012">
    <property type="protein sequence ID" value="KAK3054246.1"/>
    <property type="molecule type" value="Genomic_DNA"/>
</dbReference>
<evidence type="ECO:0000259" key="3">
    <source>
        <dbReference type="PROSITE" id="PS50048"/>
    </source>
</evidence>
<dbReference type="InterPro" id="IPR053157">
    <property type="entry name" value="Sterol_Uptake_Regulator"/>
</dbReference>
<comment type="caution">
    <text evidence="4">The sequence shown here is derived from an EMBL/GenBank/DDBJ whole genome shotgun (WGS) entry which is preliminary data.</text>
</comment>
<gene>
    <name evidence="4" type="ORF">LTR09_004514</name>
</gene>